<reference evidence="7 8" key="1">
    <citation type="submission" date="2023-01" db="EMBL/GenBank/DDBJ databases">
        <authorList>
            <person name="Kreplak J."/>
        </authorList>
    </citation>
    <scope>NUCLEOTIDE SEQUENCE [LARGE SCALE GENOMIC DNA]</scope>
</reference>
<keyword evidence="5" id="KW-0539">Nucleus</keyword>
<evidence type="ECO:0008006" key="9">
    <source>
        <dbReference type="Google" id="ProtNLM"/>
    </source>
</evidence>
<evidence type="ECO:0000256" key="5">
    <source>
        <dbReference type="ARBA" id="ARBA00023242"/>
    </source>
</evidence>
<proteinExistence type="predicted"/>
<evidence type="ECO:0000313" key="8">
    <source>
        <dbReference type="Proteomes" id="UP001157006"/>
    </source>
</evidence>
<evidence type="ECO:0000256" key="4">
    <source>
        <dbReference type="ARBA" id="ARBA00023163"/>
    </source>
</evidence>
<accession>A0AAV0YQZ4</accession>
<dbReference type="SUPFAM" id="SSF101936">
    <property type="entry name" value="DNA-binding pseudobarrel domain"/>
    <property type="match status" value="1"/>
</dbReference>
<dbReference type="PANTHER" id="PTHR31541">
    <property type="entry name" value="B3 DOMAIN PLANT PROTEIN-RELATED"/>
    <property type="match status" value="1"/>
</dbReference>
<evidence type="ECO:0000256" key="3">
    <source>
        <dbReference type="ARBA" id="ARBA00023125"/>
    </source>
</evidence>
<evidence type="ECO:0000256" key="2">
    <source>
        <dbReference type="ARBA" id="ARBA00023015"/>
    </source>
</evidence>
<dbReference type="AlphaFoldDB" id="A0AAV0YQZ4"/>
<feature type="region of interest" description="Disordered" evidence="6">
    <location>
        <begin position="17"/>
        <end position="47"/>
    </location>
</feature>
<dbReference type="Proteomes" id="UP001157006">
    <property type="component" value="Chromosome 1L"/>
</dbReference>
<dbReference type="Pfam" id="PF03754">
    <property type="entry name" value="At2g31720-like"/>
    <property type="match status" value="1"/>
</dbReference>
<keyword evidence="4" id="KW-0804">Transcription</keyword>
<dbReference type="InterPro" id="IPR015300">
    <property type="entry name" value="DNA-bd_pseudobarrel_sf"/>
</dbReference>
<protein>
    <recommendedName>
        <fullName evidence="9">B3 domain-containing protein</fullName>
    </recommendedName>
</protein>
<name>A0AAV0YQZ4_VICFA</name>
<evidence type="ECO:0000256" key="6">
    <source>
        <dbReference type="SAM" id="MobiDB-lite"/>
    </source>
</evidence>
<feature type="compositionally biased region" description="Basic residues" evidence="6">
    <location>
        <begin position="36"/>
        <end position="46"/>
    </location>
</feature>
<keyword evidence="8" id="KW-1185">Reference proteome</keyword>
<keyword evidence="2" id="KW-0805">Transcription regulation</keyword>
<evidence type="ECO:0000256" key="1">
    <source>
        <dbReference type="ARBA" id="ARBA00004123"/>
    </source>
</evidence>
<comment type="subcellular location">
    <subcellularLocation>
        <location evidence="1">Nucleus</location>
    </subcellularLocation>
</comment>
<dbReference type="GO" id="GO:0003677">
    <property type="term" value="F:DNA binding"/>
    <property type="evidence" value="ECO:0007669"/>
    <property type="project" value="UniProtKB-KW"/>
</dbReference>
<dbReference type="EMBL" id="OX451736">
    <property type="protein sequence ID" value="CAI8587633.1"/>
    <property type="molecule type" value="Genomic_DNA"/>
</dbReference>
<organism evidence="7 8">
    <name type="scientific">Vicia faba</name>
    <name type="common">Broad bean</name>
    <name type="synonym">Faba vulgaris</name>
    <dbReference type="NCBI Taxonomy" id="3906"/>
    <lineage>
        <taxon>Eukaryota</taxon>
        <taxon>Viridiplantae</taxon>
        <taxon>Streptophyta</taxon>
        <taxon>Embryophyta</taxon>
        <taxon>Tracheophyta</taxon>
        <taxon>Spermatophyta</taxon>
        <taxon>Magnoliopsida</taxon>
        <taxon>eudicotyledons</taxon>
        <taxon>Gunneridae</taxon>
        <taxon>Pentapetalae</taxon>
        <taxon>rosids</taxon>
        <taxon>fabids</taxon>
        <taxon>Fabales</taxon>
        <taxon>Fabaceae</taxon>
        <taxon>Papilionoideae</taxon>
        <taxon>50 kb inversion clade</taxon>
        <taxon>NPAAA clade</taxon>
        <taxon>Hologalegina</taxon>
        <taxon>IRL clade</taxon>
        <taxon>Fabeae</taxon>
        <taxon>Vicia</taxon>
    </lineage>
</organism>
<gene>
    <name evidence="7" type="ORF">VFH_I309040</name>
</gene>
<sequence>MENCDFAYRILEEPSNDESCKRKNKKTKANRERSNKPSKKLKKKRSNKVELPLAFKEKIEQMGGDEVKFVIEKELTNNDVTETNGRLSVPKGKINESFLTPVEESYLNYERNKQEKIVDIYVSLLDHDLNLWDEICLKKWKMETAEVYNITDGWNELVADNKWKKGQKVLVQLWSFRRNHKLYFALFKLSKDE</sequence>
<keyword evidence="3" id="KW-0238">DNA-binding</keyword>
<dbReference type="PANTHER" id="PTHR31541:SF25">
    <property type="entry name" value="GAMMA-GLIADIN B"/>
    <property type="match status" value="1"/>
</dbReference>
<dbReference type="GO" id="GO:0005634">
    <property type="term" value="C:nucleus"/>
    <property type="evidence" value="ECO:0007669"/>
    <property type="project" value="UniProtKB-SubCell"/>
</dbReference>
<dbReference type="Gene3D" id="2.40.330.10">
    <property type="entry name" value="DNA-binding pseudobarrel domain"/>
    <property type="match status" value="1"/>
</dbReference>
<evidence type="ECO:0000313" key="7">
    <source>
        <dbReference type="EMBL" id="CAI8587633.1"/>
    </source>
</evidence>
<dbReference type="InterPro" id="IPR005508">
    <property type="entry name" value="At2g31720-like"/>
</dbReference>